<dbReference type="NCBIfam" id="TIGR00350">
    <property type="entry name" value="lytR_cpsA_psr"/>
    <property type="match status" value="1"/>
</dbReference>
<feature type="compositionally biased region" description="Basic residues" evidence="2">
    <location>
        <begin position="14"/>
        <end position="23"/>
    </location>
</feature>
<dbReference type="Proteomes" id="UP000823844">
    <property type="component" value="Unassembled WGS sequence"/>
</dbReference>
<evidence type="ECO:0000313" key="6">
    <source>
        <dbReference type="Proteomes" id="UP000823844"/>
    </source>
</evidence>
<keyword evidence="3" id="KW-0812">Transmembrane</keyword>
<evidence type="ECO:0000256" key="2">
    <source>
        <dbReference type="SAM" id="MobiDB-lite"/>
    </source>
</evidence>
<dbReference type="InterPro" id="IPR004474">
    <property type="entry name" value="LytR_CpsA_psr"/>
</dbReference>
<evidence type="ECO:0000256" key="1">
    <source>
        <dbReference type="ARBA" id="ARBA00006068"/>
    </source>
</evidence>
<evidence type="ECO:0000313" key="5">
    <source>
        <dbReference type="EMBL" id="MBU3828758.1"/>
    </source>
</evidence>
<protein>
    <submittedName>
        <fullName evidence="5">LCP family protein</fullName>
    </submittedName>
</protein>
<feature type="domain" description="Cell envelope-related transcriptional attenuator" evidence="4">
    <location>
        <begin position="107"/>
        <end position="252"/>
    </location>
</feature>
<proteinExistence type="inferred from homology"/>
<keyword evidence="3" id="KW-0472">Membrane</keyword>
<name>A0A9E2KS89_9LACO</name>
<comment type="caution">
    <text evidence="5">The sequence shown here is derived from an EMBL/GenBank/DDBJ whole genome shotgun (WGS) entry which is preliminary data.</text>
</comment>
<dbReference type="EMBL" id="JAHLFT010000084">
    <property type="protein sequence ID" value="MBU3828758.1"/>
    <property type="molecule type" value="Genomic_DNA"/>
</dbReference>
<organism evidence="5 6">
    <name type="scientific">Candidatus Lactobacillus pullistercoris</name>
    <dbReference type="NCBI Taxonomy" id="2838636"/>
    <lineage>
        <taxon>Bacteria</taxon>
        <taxon>Bacillati</taxon>
        <taxon>Bacillota</taxon>
        <taxon>Bacilli</taxon>
        <taxon>Lactobacillales</taxon>
        <taxon>Lactobacillaceae</taxon>
        <taxon>Lactobacillus</taxon>
    </lineage>
</organism>
<dbReference type="Pfam" id="PF03816">
    <property type="entry name" value="LytR_cpsA_psr"/>
    <property type="match status" value="1"/>
</dbReference>
<dbReference type="AlphaFoldDB" id="A0A9E2KS89"/>
<dbReference type="InterPro" id="IPR050922">
    <property type="entry name" value="LytR/CpsA/Psr_CW_biosynth"/>
</dbReference>
<keyword evidence="3" id="KW-1133">Transmembrane helix</keyword>
<dbReference type="PANTHER" id="PTHR33392">
    <property type="entry name" value="POLYISOPRENYL-TEICHOIC ACID--PEPTIDOGLYCAN TEICHOIC ACID TRANSFERASE TAGU"/>
    <property type="match status" value="1"/>
</dbReference>
<dbReference type="Gene3D" id="3.40.630.190">
    <property type="entry name" value="LCP protein"/>
    <property type="match status" value="1"/>
</dbReference>
<evidence type="ECO:0000259" key="4">
    <source>
        <dbReference type="Pfam" id="PF03816"/>
    </source>
</evidence>
<feature type="transmembrane region" description="Helical" evidence="3">
    <location>
        <begin position="32"/>
        <end position="52"/>
    </location>
</feature>
<gene>
    <name evidence="5" type="ORF">H9806_06495</name>
</gene>
<reference evidence="5" key="2">
    <citation type="submission" date="2021-04" db="EMBL/GenBank/DDBJ databases">
        <authorList>
            <person name="Gilroy R."/>
        </authorList>
    </citation>
    <scope>NUCLEOTIDE SEQUENCE</scope>
    <source>
        <strain evidence="5">F6-686</strain>
    </source>
</reference>
<feature type="region of interest" description="Disordered" evidence="2">
    <location>
        <begin position="1"/>
        <end position="23"/>
    </location>
</feature>
<reference evidence="5" key="1">
    <citation type="journal article" date="2021" name="PeerJ">
        <title>Extensive microbial diversity within the chicken gut microbiome revealed by metagenomics and culture.</title>
        <authorList>
            <person name="Gilroy R."/>
            <person name="Ravi A."/>
            <person name="Getino M."/>
            <person name="Pursley I."/>
            <person name="Horton D.L."/>
            <person name="Alikhan N.F."/>
            <person name="Baker D."/>
            <person name="Gharbi K."/>
            <person name="Hall N."/>
            <person name="Watson M."/>
            <person name="Adriaenssens E.M."/>
            <person name="Foster-Nyarko E."/>
            <person name="Jarju S."/>
            <person name="Secka A."/>
            <person name="Antonio M."/>
            <person name="Oren A."/>
            <person name="Chaudhuri R.R."/>
            <person name="La Ragione R."/>
            <person name="Hildebrand F."/>
            <person name="Pallen M.J."/>
        </authorList>
    </citation>
    <scope>NUCLEOTIDE SEQUENCE</scope>
    <source>
        <strain evidence="5">F6-686</strain>
    </source>
</reference>
<evidence type="ECO:0000256" key="3">
    <source>
        <dbReference type="SAM" id="Phobius"/>
    </source>
</evidence>
<dbReference type="PANTHER" id="PTHR33392:SF6">
    <property type="entry name" value="POLYISOPRENYL-TEICHOIC ACID--PEPTIDOGLYCAN TEICHOIC ACID TRANSFERASE TAGU"/>
    <property type="match status" value="1"/>
</dbReference>
<accession>A0A9E2KS89</accession>
<sequence length="354" mass="40279">MAENNKNKSIQPQHTKHHHHHHHHHHRKFWRVFWIVIGLVVLVGLFVAGMAYKNVRDATSNMYTPVAKNTTSNKGRNLDNLLAEKKPINILLLGIDTGAMGRHFKGRTDTMMMMSINPKKNTTNIISIPRDSNAIFPGFENYGVTKMNSAYTLGGASETIKTLDKYYSVPIDGYMLINMGGLTKAIDQVGGIEVVSPLTFNNMGYHFDEGKKYFLNGKKALAFAQLRHGDPRQDYGRQDRDRRVIQGLLKKSVSPQTLLNKKFLDSISNEMQTDLTMNQMYKIGMDYRKATNNVIPDHAQGVSKETMNPKFGLMEIEVVSRQERQRVSDKIREALDLPKVKVKKNSASYIMNRE</sequence>
<comment type="similarity">
    <text evidence="1">Belongs to the LytR/CpsA/Psr (LCP) family.</text>
</comment>